<keyword evidence="8" id="KW-1185">Reference proteome</keyword>
<dbReference type="AlphaFoldDB" id="A0A174RD42"/>
<proteinExistence type="predicted"/>
<evidence type="ECO:0000313" key="3">
    <source>
        <dbReference type="EMBL" id="GLG88308.1"/>
    </source>
</evidence>
<reference evidence="3" key="4">
    <citation type="submission" date="2022-11" db="EMBL/GenBank/DDBJ databases">
        <title>Draft genome sequence of Coprococcus comes strain 31264.</title>
        <authorList>
            <person name="Hisatomi A."/>
            <person name="Ohkuma M."/>
            <person name="Sakamoto M."/>
        </authorList>
    </citation>
    <scope>NUCLEOTIDE SEQUENCE</scope>
    <source>
        <strain evidence="3">JCM 31264</strain>
    </source>
</reference>
<dbReference type="RefSeq" id="WP_022220014.1">
    <property type="nucleotide sequence ID" value="NZ_BSCI01000023.1"/>
</dbReference>
<dbReference type="Proteomes" id="UP000095362">
    <property type="component" value="Unassembled WGS sequence"/>
</dbReference>
<evidence type="ECO:0000313" key="6">
    <source>
        <dbReference type="Proteomes" id="UP000095362"/>
    </source>
</evidence>
<protein>
    <submittedName>
        <fullName evidence="5">Uncharacterized protein</fullName>
    </submittedName>
</protein>
<dbReference type="Proteomes" id="UP001145109">
    <property type="component" value="Unassembled WGS sequence"/>
</dbReference>
<evidence type="ECO:0000313" key="4">
    <source>
        <dbReference type="EMBL" id="RGT89996.1"/>
    </source>
</evidence>
<evidence type="ECO:0000313" key="8">
    <source>
        <dbReference type="Proteomes" id="UP000283360"/>
    </source>
</evidence>
<dbReference type="EMBL" id="BSCI01000023">
    <property type="protein sequence ID" value="GLG88308.1"/>
    <property type="molecule type" value="Genomic_DNA"/>
</dbReference>
<evidence type="ECO:0000313" key="7">
    <source>
        <dbReference type="Proteomes" id="UP000095727"/>
    </source>
</evidence>
<dbReference type="EMBL" id="CYXR01000039">
    <property type="protein sequence ID" value="CUN17458.1"/>
    <property type="molecule type" value="Genomic_DNA"/>
</dbReference>
<dbReference type="OrthoDB" id="9801375at2"/>
<evidence type="ECO:0000313" key="9">
    <source>
        <dbReference type="Proteomes" id="UP000286595"/>
    </source>
</evidence>
<dbReference type="Proteomes" id="UP000283360">
    <property type="component" value="Unassembled WGS sequence"/>
</dbReference>
<organism evidence="5 9">
    <name type="scientific">Coprococcus comes</name>
    <dbReference type="NCBI Taxonomy" id="410072"/>
    <lineage>
        <taxon>Bacteria</taxon>
        <taxon>Bacillati</taxon>
        <taxon>Bacillota</taxon>
        <taxon>Clostridia</taxon>
        <taxon>Lachnospirales</taxon>
        <taxon>Lachnospiraceae</taxon>
        <taxon>Coprococcus</taxon>
    </lineage>
</organism>
<sequence>MWKIVEFRAVSQRGWGVLSGCDNNPDHNVPSRYEKIYGFLELPDTPEEKVGSLRHPGEKSHGYAAEVIVSYLEEQLICQK</sequence>
<dbReference type="Proteomes" id="UP000095727">
    <property type="component" value="Unassembled WGS sequence"/>
</dbReference>
<reference evidence="8 9" key="2">
    <citation type="submission" date="2018-08" db="EMBL/GenBank/DDBJ databases">
        <title>A genome reference for cultivated species of the human gut microbiota.</title>
        <authorList>
            <person name="Zou Y."/>
            <person name="Xue W."/>
            <person name="Luo G."/>
        </authorList>
    </citation>
    <scope>NUCLEOTIDE SEQUENCE [LARGE SCALE GENOMIC DNA]</scope>
    <source>
        <strain evidence="4 8">AF18-12LB</strain>
        <strain evidence="5 9">AM22-12LB</strain>
    </source>
</reference>
<dbReference type="Proteomes" id="UP000286595">
    <property type="component" value="Unassembled WGS sequence"/>
</dbReference>
<dbReference type="EMBL" id="QRXJ01000009">
    <property type="protein sequence ID" value="RGT89996.1"/>
    <property type="molecule type" value="Genomic_DNA"/>
</dbReference>
<evidence type="ECO:0000313" key="2">
    <source>
        <dbReference type="EMBL" id="CUO21568.1"/>
    </source>
</evidence>
<evidence type="ECO:0000313" key="1">
    <source>
        <dbReference type="EMBL" id="CUN17458.1"/>
    </source>
</evidence>
<dbReference type="EMBL" id="CYZK01000009">
    <property type="protein sequence ID" value="CUO21568.1"/>
    <property type="molecule type" value="Genomic_DNA"/>
</dbReference>
<reference evidence="3" key="3">
    <citation type="submission" date="2022-09" db="EMBL/GenBank/DDBJ databases">
        <title>Draft genome sequence of Coprococcus comes strain 31264.</title>
        <authorList>
            <person name="Atsushi H."/>
            <person name="Moriya O."/>
            <person name="Mitsuo S."/>
        </authorList>
    </citation>
    <scope>NUCLEOTIDE SEQUENCE</scope>
    <source>
        <strain evidence="3">JCM 31264</strain>
    </source>
</reference>
<dbReference type="EMBL" id="QRIM01000002">
    <property type="protein sequence ID" value="RHG62468.1"/>
    <property type="molecule type" value="Genomic_DNA"/>
</dbReference>
<reference evidence="6 7" key="1">
    <citation type="submission" date="2015-09" db="EMBL/GenBank/DDBJ databases">
        <authorList>
            <consortium name="Pathogen Informatics"/>
        </authorList>
    </citation>
    <scope>NUCLEOTIDE SEQUENCE [LARGE SCALE GENOMIC DNA]</scope>
    <source>
        <strain evidence="2 6">2789STDY5834866</strain>
        <strain evidence="1 7">2789STDY5834962</strain>
    </source>
</reference>
<accession>A0A174RD42</accession>
<evidence type="ECO:0000313" key="5">
    <source>
        <dbReference type="EMBL" id="RHG62468.1"/>
    </source>
</evidence>
<dbReference type="GeneID" id="92823549"/>
<name>A0A174RD42_9FIRM</name>
<dbReference type="PaxDb" id="410072-ERS852525_03076"/>
<gene>
    <name evidence="3" type="ORF">comes_28550</name>
    <name evidence="5" type="ORF">DW252_02745</name>
    <name evidence="4" type="ORF">DWX03_08260</name>
    <name evidence="2" type="ORF">ERS852481_01594</name>
    <name evidence="1" type="ORF">ERS852574_03170</name>
</gene>